<proteinExistence type="predicted"/>
<evidence type="ECO:0000256" key="1">
    <source>
        <dbReference type="SAM" id="SignalP"/>
    </source>
</evidence>
<reference evidence="2 3" key="1">
    <citation type="submission" date="2016-02" db="EMBL/GenBank/DDBJ databases">
        <title>Ulvibacter sp. LPB0005, isolated from Thais luteostoma.</title>
        <authorList>
            <person name="Shin S.-K."/>
            <person name="Yi H."/>
        </authorList>
    </citation>
    <scope>NUCLEOTIDE SEQUENCE [LARGE SCALE GENOMIC DNA]</scope>
    <source>
        <strain evidence="2 3">LPB0005</strain>
    </source>
</reference>
<dbReference type="Proteomes" id="UP000077013">
    <property type="component" value="Unassembled WGS sequence"/>
</dbReference>
<feature type="chain" id="PRO_5007886142" evidence="1">
    <location>
        <begin position="19"/>
        <end position="258"/>
    </location>
</feature>
<keyword evidence="1" id="KW-0732">Signal</keyword>
<dbReference type="AlphaFoldDB" id="A0A167F0Z7"/>
<dbReference type="RefSeq" id="WP_068593334.1">
    <property type="nucleotide sequence ID" value="NZ_LRXL01000052.1"/>
</dbReference>
<dbReference type="EMBL" id="LRXL01000052">
    <property type="protein sequence ID" value="OAB76078.1"/>
    <property type="molecule type" value="Genomic_DNA"/>
</dbReference>
<comment type="caution">
    <text evidence="2">The sequence shown here is derived from an EMBL/GenBank/DDBJ whole genome shotgun (WGS) entry which is preliminary data.</text>
</comment>
<organism evidence="2 3">
    <name type="scientific">Cochleicola gelatinilyticus</name>
    <dbReference type="NCBI Taxonomy" id="1763537"/>
    <lineage>
        <taxon>Bacteria</taxon>
        <taxon>Pseudomonadati</taxon>
        <taxon>Bacteroidota</taxon>
        <taxon>Flavobacteriia</taxon>
        <taxon>Flavobacteriales</taxon>
        <taxon>Flavobacteriaceae</taxon>
        <taxon>Cochleicola</taxon>
    </lineage>
</organism>
<protein>
    <submittedName>
        <fullName evidence="2">Uncharacterized protein</fullName>
    </submittedName>
</protein>
<evidence type="ECO:0000313" key="3">
    <source>
        <dbReference type="Proteomes" id="UP000077013"/>
    </source>
</evidence>
<evidence type="ECO:0000313" key="2">
    <source>
        <dbReference type="EMBL" id="OAB76078.1"/>
    </source>
</evidence>
<accession>A0A167F0Z7</accession>
<name>A0A167F0Z7_9FLAO</name>
<sequence>MVALRFFLFYLAVFQSIAQNSSETITVIATHGHNITYGINKQPLTRGTTLKHTTTLYFTDPSSEVALWSPSTNEFFIKPDTSSENTEKIKGTDNKNWLVRLVSDFFTEEKKSGSMRGEDYGTFIIYNKEQPLEKVMIRLHPDLPPHLHYTLEIEAANKGSQIRIHPDKKGMVDLTSYIPAHSSIAKLGLYDTIKNHTTYFNEAVYYLKQKETIREELKLLTSLYLQKGLSEEETRDALNTFLENTYDHKIQLEAFESF</sequence>
<gene>
    <name evidence="2" type="ORF">ULVI_13550</name>
</gene>
<keyword evidence="3" id="KW-1185">Reference proteome</keyword>
<dbReference type="STRING" id="1763537.ULVI_13550"/>
<feature type="signal peptide" evidence="1">
    <location>
        <begin position="1"/>
        <end position="18"/>
    </location>
</feature>